<dbReference type="RefSeq" id="WP_137699266.1">
    <property type="nucleotide sequence ID" value="NZ_CP061336.1"/>
</dbReference>
<proteinExistence type="inferred from homology"/>
<name>A0A4U7J5L7_9FIRM</name>
<sequence length="329" mass="39003">MKDIVKDSYGIFLKRYEKSLADKGINKDVINNRKSTIKKFLDFLSSYPNNPKFENITRSDVELFITNADEKYSPATVARYFSFLKKFFLFYKKENVNTNNIFDDWSYDKFIEKRFTFLDDEQIENLYEQIKGKKLTLKSMRDEIIFLILAYTGCSIGEIRSLNVYKNNEISIDDENYIVIEESKIYFTGESGREIKLPFEVTNKINIYLNELINKKSYDYPNCLFLFPSIRDSKDKKLKRLSNNTFWKIFKDAINKSELIKDKSVSIRNIRHTFINRLVKEEIPLEIISDITGLDISSLKPYINSELFEFKKDTVLKNQHPFKNVFNKL</sequence>
<dbReference type="Pfam" id="PF02899">
    <property type="entry name" value="Phage_int_SAM_1"/>
    <property type="match status" value="1"/>
</dbReference>
<reference evidence="6 7" key="1">
    <citation type="submission" date="2020-09" db="EMBL/GenBank/DDBJ databases">
        <title>Characterization and genome sequencing of Ruminiclostridium sp. nov. MA18.</title>
        <authorList>
            <person name="Rettenmaier R."/>
            <person name="Kowollik M.-L."/>
            <person name="Liebl W."/>
            <person name="Zverlov V."/>
        </authorList>
    </citation>
    <scope>NUCLEOTIDE SEQUENCE [LARGE SCALE GENOMIC DNA]</scope>
    <source>
        <strain evidence="6 7">MA18</strain>
    </source>
</reference>
<comment type="similarity">
    <text evidence="2">Belongs to the 'phage' integrase family.</text>
</comment>
<evidence type="ECO:0000313" key="7">
    <source>
        <dbReference type="Proteomes" id="UP000306409"/>
    </source>
</evidence>
<accession>A0A4U7J5L7</accession>
<dbReference type="PANTHER" id="PTHR30349">
    <property type="entry name" value="PHAGE INTEGRASE-RELATED"/>
    <property type="match status" value="1"/>
</dbReference>
<evidence type="ECO:0000256" key="2">
    <source>
        <dbReference type="ARBA" id="ARBA00008857"/>
    </source>
</evidence>
<dbReference type="GO" id="GO:0015074">
    <property type="term" value="P:DNA integration"/>
    <property type="evidence" value="ECO:0007669"/>
    <property type="project" value="UniProtKB-KW"/>
</dbReference>
<dbReference type="InterPro" id="IPR050090">
    <property type="entry name" value="Tyrosine_recombinase_XerCD"/>
</dbReference>
<dbReference type="EMBL" id="CP061336">
    <property type="protein sequence ID" value="QNU66731.1"/>
    <property type="molecule type" value="Genomic_DNA"/>
</dbReference>
<evidence type="ECO:0000256" key="4">
    <source>
        <dbReference type="ARBA" id="ARBA00023125"/>
    </source>
</evidence>
<comment type="function">
    <text evidence="1">Site-specific tyrosine recombinase, which acts by catalyzing the cutting and rejoining of the recombining DNA molecules.</text>
</comment>
<dbReference type="AlphaFoldDB" id="A0A4U7J5L7"/>
<evidence type="ECO:0000313" key="6">
    <source>
        <dbReference type="EMBL" id="QNU66731.1"/>
    </source>
</evidence>
<keyword evidence="5" id="KW-0233">DNA recombination</keyword>
<evidence type="ECO:0000256" key="3">
    <source>
        <dbReference type="ARBA" id="ARBA00022908"/>
    </source>
</evidence>
<keyword evidence="7" id="KW-1185">Reference proteome</keyword>
<keyword evidence="3" id="KW-0229">DNA integration</keyword>
<dbReference type="GO" id="GO:0003677">
    <property type="term" value="F:DNA binding"/>
    <property type="evidence" value="ECO:0007669"/>
    <property type="project" value="UniProtKB-UniRule"/>
</dbReference>
<dbReference type="InterPro" id="IPR004107">
    <property type="entry name" value="Integrase_SAM-like_N"/>
</dbReference>
<dbReference type="InterPro" id="IPR044068">
    <property type="entry name" value="CB"/>
</dbReference>
<dbReference type="InterPro" id="IPR002104">
    <property type="entry name" value="Integrase_catalytic"/>
</dbReference>
<protein>
    <submittedName>
        <fullName evidence="6">Site-specific integrase</fullName>
    </submittedName>
</protein>
<evidence type="ECO:0000256" key="5">
    <source>
        <dbReference type="ARBA" id="ARBA00023172"/>
    </source>
</evidence>
<dbReference type="KEGG" id="rher:EHE19_018125"/>
<dbReference type="GO" id="GO:0006310">
    <property type="term" value="P:DNA recombination"/>
    <property type="evidence" value="ECO:0007669"/>
    <property type="project" value="UniProtKB-KW"/>
</dbReference>
<dbReference type="InterPro" id="IPR010998">
    <property type="entry name" value="Integrase_recombinase_N"/>
</dbReference>
<dbReference type="InterPro" id="IPR011010">
    <property type="entry name" value="DNA_brk_join_enz"/>
</dbReference>
<dbReference type="PROSITE" id="PS51900">
    <property type="entry name" value="CB"/>
    <property type="match status" value="1"/>
</dbReference>
<dbReference type="InterPro" id="IPR013762">
    <property type="entry name" value="Integrase-like_cat_sf"/>
</dbReference>
<dbReference type="Proteomes" id="UP000306409">
    <property type="component" value="Chromosome"/>
</dbReference>
<organism evidence="6 7">
    <name type="scientific">Ruminiclostridium herbifermentans</name>
    <dbReference type="NCBI Taxonomy" id="2488810"/>
    <lineage>
        <taxon>Bacteria</taxon>
        <taxon>Bacillati</taxon>
        <taxon>Bacillota</taxon>
        <taxon>Clostridia</taxon>
        <taxon>Eubacteriales</taxon>
        <taxon>Oscillospiraceae</taxon>
        <taxon>Ruminiclostridium</taxon>
    </lineage>
</organism>
<dbReference type="SUPFAM" id="SSF56349">
    <property type="entry name" value="DNA breaking-rejoining enzymes"/>
    <property type="match status" value="1"/>
</dbReference>
<dbReference type="PANTHER" id="PTHR30349:SF41">
    <property type="entry name" value="INTEGRASE_RECOMBINASE PROTEIN MJ0367-RELATED"/>
    <property type="match status" value="1"/>
</dbReference>
<keyword evidence="4" id="KW-0238">DNA-binding</keyword>
<evidence type="ECO:0000256" key="1">
    <source>
        <dbReference type="ARBA" id="ARBA00003283"/>
    </source>
</evidence>
<dbReference type="Pfam" id="PF00589">
    <property type="entry name" value="Phage_integrase"/>
    <property type="match status" value="1"/>
</dbReference>
<gene>
    <name evidence="6" type="ORF">EHE19_018125</name>
</gene>
<dbReference type="PROSITE" id="PS51898">
    <property type="entry name" value="TYR_RECOMBINASE"/>
    <property type="match status" value="1"/>
</dbReference>
<dbReference type="Gene3D" id="1.10.150.130">
    <property type="match status" value="1"/>
</dbReference>
<dbReference type="OrthoDB" id="9801717at2"/>
<dbReference type="Gene3D" id="1.10.443.10">
    <property type="entry name" value="Intergrase catalytic core"/>
    <property type="match status" value="1"/>
</dbReference>
<dbReference type="CDD" id="cd00397">
    <property type="entry name" value="DNA_BRE_C"/>
    <property type="match status" value="1"/>
</dbReference>